<evidence type="ECO:0000256" key="1">
    <source>
        <dbReference type="SAM" id="Phobius"/>
    </source>
</evidence>
<sequence>MRKPHKLGPLGCPALAYSGLVLALGIYSIVILLTVQDPILLSGVALMYLTFPLGWLIWQIWDLLPIDMTNPIVLVLLLVGAGWFQAWTASRIVWYLERRSSESD</sequence>
<dbReference type="AlphaFoldDB" id="A0A1G8LKJ2"/>
<keyword evidence="1" id="KW-0472">Membrane</keyword>
<feature type="transmembrane region" description="Helical" evidence="1">
    <location>
        <begin position="73"/>
        <end position="96"/>
    </location>
</feature>
<reference evidence="2 3" key="1">
    <citation type="submission" date="2016-10" db="EMBL/GenBank/DDBJ databases">
        <authorList>
            <person name="de Groot N.N."/>
        </authorList>
    </citation>
    <scope>NUCLEOTIDE SEQUENCE [LARGE SCALE GENOMIC DNA]</scope>
    <source>
        <strain evidence="2 3">CGMCC 4.6533</strain>
    </source>
</reference>
<dbReference type="OrthoDB" id="3536694at2"/>
<proteinExistence type="predicted"/>
<organism evidence="2 3">
    <name type="scientific">Nonomuraea jiangxiensis</name>
    <dbReference type="NCBI Taxonomy" id="633440"/>
    <lineage>
        <taxon>Bacteria</taxon>
        <taxon>Bacillati</taxon>
        <taxon>Actinomycetota</taxon>
        <taxon>Actinomycetes</taxon>
        <taxon>Streptosporangiales</taxon>
        <taxon>Streptosporangiaceae</taxon>
        <taxon>Nonomuraea</taxon>
    </lineage>
</organism>
<name>A0A1G8LKJ2_9ACTN</name>
<feature type="transmembrane region" description="Helical" evidence="1">
    <location>
        <begin position="12"/>
        <end position="33"/>
    </location>
</feature>
<keyword evidence="1" id="KW-0812">Transmembrane</keyword>
<evidence type="ECO:0000313" key="2">
    <source>
        <dbReference type="EMBL" id="SDI56232.1"/>
    </source>
</evidence>
<keyword evidence="1" id="KW-1133">Transmembrane helix</keyword>
<protein>
    <submittedName>
        <fullName evidence="2">Uncharacterized protein</fullName>
    </submittedName>
</protein>
<evidence type="ECO:0000313" key="3">
    <source>
        <dbReference type="Proteomes" id="UP000199202"/>
    </source>
</evidence>
<dbReference type="RefSeq" id="WP_090931577.1">
    <property type="nucleotide sequence ID" value="NZ_FNDJ01000006.1"/>
</dbReference>
<feature type="transmembrane region" description="Helical" evidence="1">
    <location>
        <begin position="39"/>
        <end position="61"/>
    </location>
</feature>
<dbReference type="Proteomes" id="UP000199202">
    <property type="component" value="Unassembled WGS sequence"/>
</dbReference>
<keyword evidence="3" id="KW-1185">Reference proteome</keyword>
<dbReference type="EMBL" id="FNDJ01000006">
    <property type="protein sequence ID" value="SDI56232.1"/>
    <property type="molecule type" value="Genomic_DNA"/>
</dbReference>
<gene>
    <name evidence="2" type="ORF">SAMN05421869_106122</name>
</gene>
<accession>A0A1G8LKJ2</accession>